<dbReference type="AlphaFoldDB" id="A0A4S3K6N1"/>
<dbReference type="RefSeq" id="WP_133883180.1">
    <property type="nucleotide sequence ID" value="NZ_MWIN01000008.1"/>
</dbReference>
<sequence>MSRRALKRFRSCSKHPQAWAAATDPAWWTYLVKHNEIATSFENEPGDAGEKILRRYIAGDVIVAYAKGFGAVGWGVVENPSTYRLLRKGDPGDVLNGNGLHRLQVQWKAAAKTLDESMPADAIRKTYGIHHPISTSVSMNPEAGRRLTAELSTRYRGA</sequence>
<name>A0A4S3K6N1_9GAMM</name>
<evidence type="ECO:0008006" key="3">
    <source>
        <dbReference type="Google" id="ProtNLM"/>
    </source>
</evidence>
<dbReference type="EMBL" id="SOBT01000011">
    <property type="protein sequence ID" value="TDU25571.1"/>
    <property type="molecule type" value="Genomic_DNA"/>
</dbReference>
<protein>
    <recommendedName>
        <fullName evidence="3">EVE domain-containing protein</fullName>
    </recommendedName>
</protein>
<comment type="caution">
    <text evidence="1">The sequence shown here is derived from an EMBL/GenBank/DDBJ whole genome shotgun (WGS) entry which is preliminary data.</text>
</comment>
<accession>A0A4S3K6N1</accession>
<reference evidence="1 2" key="1">
    <citation type="submission" date="2019-03" db="EMBL/GenBank/DDBJ databases">
        <title>Genomic Encyclopedia of Type Strains, Phase IV (KMG-IV): sequencing the most valuable type-strain genomes for metagenomic binning, comparative biology and taxonomic classification.</title>
        <authorList>
            <person name="Goeker M."/>
        </authorList>
    </citation>
    <scope>NUCLEOTIDE SEQUENCE [LARGE SCALE GENOMIC DNA]</scope>
    <source>
        <strain evidence="1 2">DSM 26377</strain>
    </source>
</reference>
<evidence type="ECO:0000313" key="2">
    <source>
        <dbReference type="Proteomes" id="UP000295341"/>
    </source>
</evidence>
<gene>
    <name evidence="1" type="ORF">DFR24_4009</name>
</gene>
<keyword evidence="2" id="KW-1185">Reference proteome</keyword>
<dbReference type="OrthoDB" id="570199at2"/>
<dbReference type="Proteomes" id="UP000295341">
    <property type="component" value="Unassembled WGS sequence"/>
</dbReference>
<evidence type="ECO:0000313" key="1">
    <source>
        <dbReference type="EMBL" id="TDU25571.1"/>
    </source>
</evidence>
<proteinExistence type="predicted"/>
<organism evidence="1 2">
    <name type="scientific">Panacagrimonas perspica</name>
    <dbReference type="NCBI Taxonomy" id="381431"/>
    <lineage>
        <taxon>Bacteria</taxon>
        <taxon>Pseudomonadati</taxon>
        <taxon>Pseudomonadota</taxon>
        <taxon>Gammaproteobacteria</taxon>
        <taxon>Nevskiales</taxon>
        <taxon>Nevskiaceae</taxon>
        <taxon>Panacagrimonas</taxon>
    </lineage>
</organism>